<feature type="compositionally biased region" description="Polar residues" evidence="6">
    <location>
        <begin position="624"/>
        <end position="641"/>
    </location>
</feature>
<dbReference type="GO" id="GO:0099536">
    <property type="term" value="P:synaptic signaling"/>
    <property type="evidence" value="ECO:0007669"/>
    <property type="project" value="TreeGrafter"/>
</dbReference>
<dbReference type="GO" id="GO:0045202">
    <property type="term" value="C:synapse"/>
    <property type="evidence" value="ECO:0007669"/>
    <property type="project" value="GOC"/>
</dbReference>
<dbReference type="Gene3D" id="1.10.238.10">
    <property type="entry name" value="EF-hand"/>
    <property type="match status" value="1"/>
</dbReference>
<proteinExistence type="predicted"/>
<feature type="region of interest" description="Disordered" evidence="6">
    <location>
        <begin position="335"/>
        <end position="374"/>
    </location>
</feature>
<evidence type="ECO:0000256" key="5">
    <source>
        <dbReference type="SAM" id="Coils"/>
    </source>
</evidence>
<dbReference type="PROSITE" id="PS50135">
    <property type="entry name" value="ZF_ZZ_2"/>
    <property type="match status" value="1"/>
</dbReference>
<dbReference type="SMART" id="SM00291">
    <property type="entry name" value="ZnF_ZZ"/>
    <property type="match status" value="1"/>
</dbReference>
<sequence>MEMEELFKTCFDEAFQGWEQKINETGVIYYVKFSVENLTETFPSAGNETETQYMTYEQALELIEKTLLLSQQGDIDREGVPRLADLIVNLIANLCDRSHSGKLVPRCVQTFLIALCGSTLSEKYKFLCKQIRQQDGKIPREQITYLIADLMQIPYLLKDSLAFGIDVGAAVDSCLNNCKESESVSPEDLFSWLCREPQTLVWLPTLHRITATEKVQHAVRCSVCRVQPITGFRYKCLFCIGYNLCQNCFLQGRVSLSHKLGHPVREYCFPATSTDCTKAWLHIVKNKLLRRQRAGAAVSPYLAVEAAHNPEAVVLNWEPRSIEVDQTVSLYHFSDSGQGSCPSAEQSNEPAQSGSAGGAGLNPPVPLGQPFDSSSPVYANTDSFSKFNKETQYKMMALKIEELQQENRVLRKKLNEYQLKCQSEPEQAELAVGSTISPINNCSKVGVGESSEDQNCGTHDTLAIVGAITPVRTMQTPAIVVEPYPTRSSHGVVTECDVTESTRADGLQYRSSDMSLLSNSGNMTDQSGSKANLSALTNSDGKLTEAEETYKPSDMSLLCAGLANAKLKNIDRSCEEKDAGIVSSLTEAGASGYNSTPAVDSLENKLKSRLVFDTGFSESHDAGASTSPSFHQNSPSQSAEPSNEIDLSKIHPESFSATPEFLTHNYRDRLCLLATPENGVSSLRRMTLEPRHQSTPVTACAFSKRAKSVEYIGHSREDGGPLQQQGKLEHSRAIDGKENFSPKKRLSSTHSSSCSAKDKSSKKLRVLTESDVSNREMRRQKNPQSPVKTTETLRDSKAMLTQDGDELNQIMADFERQCKISDYTQSDGTTRVMTINDSSVMAAAFNIGDVLAEFVQAVAKSEPEGNVSLTTEMTHF</sequence>
<dbReference type="InterPro" id="IPR011992">
    <property type="entry name" value="EF-hand-dom_pair"/>
</dbReference>
<evidence type="ECO:0000256" key="1">
    <source>
        <dbReference type="ARBA" id="ARBA00022723"/>
    </source>
</evidence>
<dbReference type="PANTHER" id="PTHR12268:SF18">
    <property type="entry name" value="DYSTROTELIN"/>
    <property type="match status" value="1"/>
</dbReference>
<dbReference type="PROSITE" id="PS01357">
    <property type="entry name" value="ZF_ZZ_1"/>
    <property type="match status" value="1"/>
</dbReference>
<keyword evidence="2 4" id="KW-0863">Zinc-finger</keyword>
<dbReference type="AlphaFoldDB" id="A0AAV4IWH1"/>
<evidence type="ECO:0000313" key="8">
    <source>
        <dbReference type="EMBL" id="GFS13582.1"/>
    </source>
</evidence>
<accession>A0AAV4IWH1</accession>
<evidence type="ECO:0000256" key="4">
    <source>
        <dbReference type="PROSITE-ProRule" id="PRU00228"/>
    </source>
</evidence>
<organism evidence="8 9">
    <name type="scientific">Elysia marginata</name>
    <dbReference type="NCBI Taxonomy" id="1093978"/>
    <lineage>
        <taxon>Eukaryota</taxon>
        <taxon>Metazoa</taxon>
        <taxon>Spiralia</taxon>
        <taxon>Lophotrochozoa</taxon>
        <taxon>Mollusca</taxon>
        <taxon>Gastropoda</taxon>
        <taxon>Heterobranchia</taxon>
        <taxon>Euthyneura</taxon>
        <taxon>Panpulmonata</taxon>
        <taxon>Sacoglossa</taxon>
        <taxon>Placobranchoidea</taxon>
        <taxon>Plakobranchidae</taxon>
        <taxon>Elysia</taxon>
    </lineage>
</organism>
<evidence type="ECO:0000256" key="2">
    <source>
        <dbReference type="ARBA" id="ARBA00022771"/>
    </source>
</evidence>
<keyword evidence="5" id="KW-0175">Coiled coil</keyword>
<feature type="region of interest" description="Disordered" evidence="6">
    <location>
        <begin position="714"/>
        <end position="791"/>
    </location>
</feature>
<dbReference type="EMBL" id="BMAT01006487">
    <property type="protein sequence ID" value="GFS13582.1"/>
    <property type="molecule type" value="Genomic_DNA"/>
</dbReference>
<dbReference type="Proteomes" id="UP000762676">
    <property type="component" value="Unassembled WGS sequence"/>
</dbReference>
<feature type="compositionally biased region" description="Basic and acidic residues" evidence="6">
    <location>
        <begin position="756"/>
        <end position="779"/>
    </location>
</feature>
<dbReference type="InterPro" id="IPR043145">
    <property type="entry name" value="Znf_ZZ_sf"/>
</dbReference>
<feature type="compositionally biased region" description="Basic and acidic residues" evidence="6">
    <location>
        <begin position="727"/>
        <end position="741"/>
    </location>
</feature>
<dbReference type="Pfam" id="PF09069">
    <property type="entry name" value="EF-hand_3"/>
    <property type="match status" value="1"/>
</dbReference>
<gene>
    <name evidence="8" type="ORF">ElyMa_003140100</name>
</gene>
<evidence type="ECO:0000256" key="6">
    <source>
        <dbReference type="SAM" id="MobiDB-lite"/>
    </source>
</evidence>
<dbReference type="GO" id="GO:0008270">
    <property type="term" value="F:zinc ion binding"/>
    <property type="evidence" value="ECO:0007669"/>
    <property type="project" value="UniProtKB-KW"/>
</dbReference>
<dbReference type="InterPro" id="IPR000433">
    <property type="entry name" value="Znf_ZZ"/>
</dbReference>
<comment type="caution">
    <text evidence="8">The sequence shown here is derived from an EMBL/GenBank/DDBJ whole genome shotgun (WGS) entry which is preliminary data.</text>
</comment>
<dbReference type="SUPFAM" id="SSF47473">
    <property type="entry name" value="EF-hand"/>
    <property type="match status" value="1"/>
</dbReference>
<feature type="domain" description="ZZ-type" evidence="7">
    <location>
        <begin position="216"/>
        <end position="272"/>
    </location>
</feature>
<keyword evidence="9" id="KW-1185">Reference proteome</keyword>
<keyword evidence="1" id="KW-0479">Metal-binding</keyword>
<feature type="coiled-coil region" evidence="5">
    <location>
        <begin position="393"/>
        <end position="420"/>
    </location>
</feature>
<evidence type="ECO:0000313" key="9">
    <source>
        <dbReference type="Proteomes" id="UP000762676"/>
    </source>
</evidence>
<evidence type="ECO:0000259" key="7">
    <source>
        <dbReference type="PROSITE" id="PS50135"/>
    </source>
</evidence>
<reference evidence="8 9" key="1">
    <citation type="journal article" date="2021" name="Elife">
        <title>Chloroplast acquisition without the gene transfer in kleptoplastic sea slugs, Plakobranchus ocellatus.</title>
        <authorList>
            <person name="Maeda T."/>
            <person name="Takahashi S."/>
            <person name="Yoshida T."/>
            <person name="Shimamura S."/>
            <person name="Takaki Y."/>
            <person name="Nagai Y."/>
            <person name="Toyoda A."/>
            <person name="Suzuki Y."/>
            <person name="Arimoto A."/>
            <person name="Ishii H."/>
            <person name="Satoh N."/>
            <person name="Nishiyama T."/>
            <person name="Hasebe M."/>
            <person name="Maruyama T."/>
            <person name="Minagawa J."/>
            <person name="Obokata J."/>
            <person name="Shigenobu S."/>
        </authorList>
    </citation>
    <scope>NUCLEOTIDE SEQUENCE [LARGE SCALE GENOMIC DNA]</scope>
</reference>
<dbReference type="InterPro" id="IPR050774">
    <property type="entry name" value="KCMF1/Dystrophin"/>
</dbReference>
<feature type="compositionally biased region" description="Polar residues" evidence="6">
    <location>
        <begin position="335"/>
        <end position="354"/>
    </location>
</feature>
<dbReference type="PANTHER" id="PTHR12268">
    <property type="entry name" value="E3 UBIQUITIN-PROTEIN LIGASE KCMF1"/>
    <property type="match status" value="1"/>
</dbReference>
<feature type="region of interest" description="Disordered" evidence="6">
    <location>
        <begin position="618"/>
        <end position="644"/>
    </location>
</feature>
<evidence type="ECO:0000256" key="3">
    <source>
        <dbReference type="ARBA" id="ARBA00022833"/>
    </source>
</evidence>
<dbReference type="SUPFAM" id="SSF57850">
    <property type="entry name" value="RING/U-box"/>
    <property type="match status" value="1"/>
</dbReference>
<protein>
    <submittedName>
        <fullName evidence="8">Dystrophin</fullName>
    </submittedName>
</protein>
<name>A0AAV4IWH1_9GAST</name>
<dbReference type="Gene3D" id="3.30.60.90">
    <property type="match status" value="1"/>
</dbReference>
<keyword evidence="3" id="KW-0862">Zinc</keyword>
<dbReference type="InterPro" id="IPR015154">
    <property type="entry name" value="EF-hand_dom_typ2"/>
</dbReference>
<dbReference type="Pfam" id="PF00569">
    <property type="entry name" value="ZZ"/>
    <property type="match status" value="1"/>
</dbReference>
<dbReference type="GO" id="GO:0005886">
    <property type="term" value="C:plasma membrane"/>
    <property type="evidence" value="ECO:0007669"/>
    <property type="project" value="TreeGrafter"/>
</dbReference>